<keyword evidence="4 7" id="KW-0067">ATP-binding</keyword>
<gene>
    <name evidence="7" type="ORF">MB818_00425</name>
</gene>
<dbReference type="InterPro" id="IPR027417">
    <property type="entry name" value="P-loop_NTPase"/>
</dbReference>
<keyword evidence="2" id="KW-0813">Transport</keyword>
<dbReference type="PANTHER" id="PTHR43820:SF4">
    <property type="entry name" value="HIGH-AFFINITY BRANCHED-CHAIN AMINO ACID TRANSPORT ATP-BINDING PROTEIN LIVF"/>
    <property type="match status" value="1"/>
</dbReference>
<dbReference type="RefSeq" id="WP_238903449.1">
    <property type="nucleotide sequence ID" value="NZ_JAKOEM010000001.1"/>
</dbReference>
<dbReference type="InterPro" id="IPR052156">
    <property type="entry name" value="BCAA_Transport_ATP-bd_LivF"/>
</dbReference>
<keyword evidence="3" id="KW-0547">Nucleotide-binding</keyword>
<evidence type="ECO:0000256" key="1">
    <source>
        <dbReference type="ARBA" id="ARBA00005417"/>
    </source>
</evidence>
<name>A0ABS9NR03_9RHOB</name>
<comment type="caution">
    <text evidence="7">The sequence shown here is derived from an EMBL/GenBank/DDBJ whole genome shotgun (WGS) entry which is preliminary data.</text>
</comment>
<dbReference type="CDD" id="cd03224">
    <property type="entry name" value="ABC_TM1139_LivF_branched"/>
    <property type="match status" value="1"/>
</dbReference>
<evidence type="ECO:0000256" key="5">
    <source>
        <dbReference type="ARBA" id="ARBA00022970"/>
    </source>
</evidence>
<evidence type="ECO:0000256" key="2">
    <source>
        <dbReference type="ARBA" id="ARBA00022448"/>
    </source>
</evidence>
<proteinExistence type="inferred from homology"/>
<dbReference type="InterPro" id="IPR017871">
    <property type="entry name" value="ABC_transporter-like_CS"/>
</dbReference>
<accession>A0ABS9NR03</accession>
<dbReference type="GO" id="GO:0005524">
    <property type="term" value="F:ATP binding"/>
    <property type="evidence" value="ECO:0007669"/>
    <property type="project" value="UniProtKB-KW"/>
</dbReference>
<evidence type="ECO:0000313" key="8">
    <source>
        <dbReference type="Proteomes" id="UP001165279"/>
    </source>
</evidence>
<evidence type="ECO:0000256" key="4">
    <source>
        <dbReference type="ARBA" id="ARBA00022840"/>
    </source>
</evidence>
<comment type="similarity">
    <text evidence="1">Belongs to the ABC transporter superfamily.</text>
</comment>
<evidence type="ECO:0000256" key="3">
    <source>
        <dbReference type="ARBA" id="ARBA00022741"/>
    </source>
</evidence>
<evidence type="ECO:0000259" key="6">
    <source>
        <dbReference type="PROSITE" id="PS50893"/>
    </source>
</evidence>
<reference evidence="7" key="1">
    <citation type="submission" date="2022-02" db="EMBL/GenBank/DDBJ databases">
        <title>The genome sequence of Ruegeria sp. 1NDH52C.</title>
        <authorList>
            <person name="Du J."/>
        </authorList>
    </citation>
    <scope>NUCLEOTIDE SEQUENCE</scope>
    <source>
        <strain evidence="7">1NDH52C</strain>
    </source>
</reference>
<evidence type="ECO:0000313" key="7">
    <source>
        <dbReference type="EMBL" id="MCG6556647.1"/>
    </source>
</evidence>
<dbReference type="Proteomes" id="UP001165279">
    <property type="component" value="Unassembled WGS sequence"/>
</dbReference>
<keyword evidence="8" id="KW-1185">Reference proteome</keyword>
<dbReference type="PANTHER" id="PTHR43820">
    <property type="entry name" value="HIGH-AFFINITY BRANCHED-CHAIN AMINO ACID TRANSPORT ATP-BINDING PROTEIN LIVF"/>
    <property type="match status" value="1"/>
</dbReference>
<dbReference type="PROSITE" id="PS50893">
    <property type="entry name" value="ABC_TRANSPORTER_2"/>
    <property type="match status" value="1"/>
</dbReference>
<sequence length="220" mass="24129">MLNGVSIEIPQQGVLALTGPNGHGKTTLLRTLSGYLPLRQGKITFEGQDVSRMSVQKRVEAGLLHVPQGDQLFTEMTVEDNLLMGAYLASDKAEIAQRLADAYQLFPKLKDRRNQLASGLSAGERRMVEIGRGLMSDARLIMLDEPSLGLAPLVIEQIYVALDQLRSRGKAFLEVEENPSRLMPFADRLCLMDAGHIVWQGSAAEARDSGDILKTYLGGH</sequence>
<feature type="domain" description="ABC transporter" evidence="6">
    <location>
        <begin position="1"/>
        <end position="219"/>
    </location>
</feature>
<dbReference type="SMART" id="SM00382">
    <property type="entry name" value="AAA"/>
    <property type="match status" value="1"/>
</dbReference>
<keyword evidence="5" id="KW-0029">Amino-acid transport</keyword>
<dbReference type="Pfam" id="PF00005">
    <property type="entry name" value="ABC_tran"/>
    <property type="match status" value="1"/>
</dbReference>
<protein>
    <submittedName>
        <fullName evidence="7">ABC transporter ATP-binding protein</fullName>
    </submittedName>
</protein>
<dbReference type="EMBL" id="JAKOEM010000001">
    <property type="protein sequence ID" value="MCG6556647.1"/>
    <property type="molecule type" value="Genomic_DNA"/>
</dbReference>
<dbReference type="SUPFAM" id="SSF52540">
    <property type="entry name" value="P-loop containing nucleoside triphosphate hydrolases"/>
    <property type="match status" value="1"/>
</dbReference>
<dbReference type="PROSITE" id="PS00211">
    <property type="entry name" value="ABC_TRANSPORTER_1"/>
    <property type="match status" value="1"/>
</dbReference>
<dbReference type="InterPro" id="IPR003593">
    <property type="entry name" value="AAA+_ATPase"/>
</dbReference>
<organism evidence="7 8">
    <name type="scientific">Ruegeria alba</name>
    <dbReference type="NCBI Taxonomy" id="2916756"/>
    <lineage>
        <taxon>Bacteria</taxon>
        <taxon>Pseudomonadati</taxon>
        <taxon>Pseudomonadota</taxon>
        <taxon>Alphaproteobacteria</taxon>
        <taxon>Rhodobacterales</taxon>
        <taxon>Roseobacteraceae</taxon>
        <taxon>Ruegeria</taxon>
    </lineage>
</organism>
<dbReference type="Gene3D" id="3.40.50.300">
    <property type="entry name" value="P-loop containing nucleotide triphosphate hydrolases"/>
    <property type="match status" value="1"/>
</dbReference>
<dbReference type="InterPro" id="IPR003439">
    <property type="entry name" value="ABC_transporter-like_ATP-bd"/>
</dbReference>